<dbReference type="Pfam" id="PF04851">
    <property type="entry name" value="ResIII"/>
    <property type="match status" value="1"/>
</dbReference>
<name>A0ABS6EU95_9FIRM</name>
<dbReference type="Proteomes" id="UP000783588">
    <property type="component" value="Unassembled WGS sequence"/>
</dbReference>
<reference evidence="2 3" key="1">
    <citation type="submission" date="2021-06" db="EMBL/GenBank/DDBJ databases">
        <authorList>
            <person name="Sun Q."/>
            <person name="Li D."/>
        </authorList>
    </citation>
    <scope>NUCLEOTIDE SEQUENCE [LARGE SCALE GENOMIC DNA]</scope>
    <source>
        <strain evidence="2 3">MSJd-7</strain>
    </source>
</reference>
<dbReference type="RefSeq" id="WP_216470978.1">
    <property type="nucleotide sequence ID" value="NZ_JAHLQI010000007.1"/>
</dbReference>
<dbReference type="InterPro" id="IPR014001">
    <property type="entry name" value="Helicase_ATP-bd"/>
</dbReference>
<dbReference type="InterPro" id="IPR006935">
    <property type="entry name" value="Helicase/UvrB_N"/>
</dbReference>
<sequence>MDSTGKISCKGLIVIYQLTTSKHTLNTHVSDLIHAADIVSFPSNSAIFLNVGTGGGKSYFCKHTLYNVAAKQNKRVLYIISRANPRDQFYNEIVKAGKQDYISITTYQALESRILAGEPYVLYKYDYIVFDEYHRFISDSIIDTNTDLLLKEVFNCSAVRFFLSATPYGMDTYLQQRFSQKNIYYTSYYLPACYKSMTLRVYQNQISIEHVLSKAINENVKAVCFSTNIQLLRDLYQKYRECSLFICSEANNEYSKYVDEDSKQAMLESEKLPCIILFATTCLDIGFNLNDTSIKYIICDLDDIDQIKQCIGRRRIKHETDSLQVYVKDQSTSMMQRSIKDWEKKIEPVIYLNRYGEVAYKQRYLQRHQYKPSRLIFWGSDERGNPLLQASELTYRYYVHRIKRCREVLNSGKNFLSFLQGEFDCNTIDREIALHSNIVRYVYLLRVVGKEFDLQERKEFCRQLNYRDTYRNLVKTIDKINKELQAECLPFEVQKIIVKKQTFWMVTLIE</sequence>
<protein>
    <recommendedName>
        <fullName evidence="1">Helicase ATP-binding domain-containing protein</fullName>
    </recommendedName>
</protein>
<gene>
    <name evidence="2" type="ORF">KQI75_11665</name>
</gene>
<organism evidence="2 3">
    <name type="scientific">Butyricicoccus intestinisimiae</name>
    <dbReference type="NCBI Taxonomy" id="2841509"/>
    <lineage>
        <taxon>Bacteria</taxon>
        <taxon>Bacillati</taxon>
        <taxon>Bacillota</taxon>
        <taxon>Clostridia</taxon>
        <taxon>Eubacteriales</taxon>
        <taxon>Butyricicoccaceae</taxon>
        <taxon>Butyricicoccus</taxon>
    </lineage>
</organism>
<feature type="domain" description="Helicase ATP-binding" evidence="1">
    <location>
        <begin position="38"/>
        <end position="185"/>
    </location>
</feature>
<dbReference type="EMBL" id="JAHLQI010000007">
    <property type="protein sequence ID" value="MBU5491264.1"/>
    <property type="molecule type" value="Genomic_DNA"/>
</dbReference>
<evidence type="ECO:0000259" key="1">
    <source>
        <dbReference type="PROSITE" id="PS51192"/>
    </source>
</evidence>
<evidence type="ECO:0000313" key="3">
    <source>
        <dbReference type="Proteomes" id="UP000783588"/>
    </source>
</evidence>
<proteinExistence type="predicted"/>
<evidence type="ECO:0000313" key="2">
    <source>
        <dbReference type="EMBL" id="MBU5491264.1"/>
    </source>
</evidence>
<keyword evidence="3" id="KW-1185">Reference proteome</keyword>
<dbReference type="PROSITE" id="PS51192">
    <property type="entry name" value="HELICASE_ATP_BIND_1"/>
    <property type="match status" value="1"/>
</dbReference>
<accession>A0ABS6EU95</accession>
<comment type="caution">
    <text evidence="2">The sequence shown here is derived from an EMBL/GenBank/DDBJ whole genome shotgun (WGS) entry which is preliminary data.</text>
</comment>